<dbReference type="Gene3D" id="2.130.10.10">
    <property type="entry name" value="YVTN repeat-like/Quinoprotein amine dehydrogenase"/>
    <property type="match status" value="1"/>
</dbReference>
<dbReference type="PANTHER" id="PTHR19857">
    <property type="entry name" value="MITOCHONDRIAL DIVISION PROTEIN 1-RELATED"/>
    <property type="match status" value="1"/>
</dbReference>
<dbReference type="RefSeq" id="XP_018985086.1">
    <property type="nucleotide sequence ID" value="XM_019130470.1"/>
</dbReference>
<evidence type="ECO:0000256" key="3">
    <source>
        <dbReference type="PROSITE-ProRule" id="PRU00221"/>
    </source>
</evidence>
<gene>
    <name evidence="5" type="ORF">BABINDRAFT_166866</name>
</gene>
<dbReference type="GO" id="GO:0000027">
    <property type="term" value="P:ribosomal large subunit assembly"/>
    <property type="evidence" value="ECO:0007669"/>
    <property type="project" value="EnsemblFungi"/>
</dbReference>
<name>A0A1E3QQ38_9ASCO</name>
<dbReference type="InterPro" id="IPR036322">
    <property type="entry name" value="WD40_repeat_dom_sf"/>
</dbReference>
<reference evidence="6" key="1">
    <citation type="submission" date="2016-05" db="EMBL/GenBank/DDBJ databases">
        <title>Comparative genomics of biotechnologically important yeasts.</title>
        <authorList>
            <consortium name="DOE Joint Genome Institute"/>
            <person name="Riley R."/>
            <person name="Haridas S."/>
            <person name="Wolfe K.H."/>
            <person name="Lopes M.R."/>
            <person name="Hittinger C.T."/>
            <person name="Goker M."/>
            <person name="Salamov A."/>
            <person name="Wisecaver J."/>
            <person name="Long T.M."/>
            <person name="Aerts A.L."/>
            <person name="Barry K."/>
            <person name="Choi C."/>
            <person name="Clum A."/>
            <person name="Coughlan A.Y."/>
            <person name="Deshpande S."/>
            <person name="Douglass A.P."/>
            <person name="Hanson S.J."/>
            <person name="Klenk H.-P."/>
            <person name="Labutti K."/>
            <person name="Lapidus A."/>
            <person name="Lindquist E."/>
            <person name="Lipzen A."/>
            <person name="Meier-Kolthoff J.P."/>
            <person name="Ohm R.A."/>
            <person name="Otillar R.P."/>
            <person name="Pangilinan J."/>
            <person name="Peng Y."/>
            <person name="Rokas A."/>
            <person name="Rosa C.A."/>
            <person name="Scheuner C."/>
            <person name="Sibirny A.A."/>
            <person name="Slot J.C."/>
            <person name="Stielow J.B."/>
            <person name="Sun H."/>
            <person name="Kurtzman C.P."/>
            <person name="Blackwell M."/>
            <person name="Grigoriev I.V."/>
            <person name="Jeffries T.W."/>
        </authorList>
    </citation>
    <scope>NUCLEOTIDE SEQUENCE [LARGE SCALE GENOMIC DNA]</scope>
    <source>
        <strain evidence="6">NRRL Y-12698</strain>
    </source>
</reference>
<dbReference type="Proteomes" id="UP000094336">
    <property type="component" value="Unassembled WGS sequence"/>
</dbReference>
<dbReference type="PROSITE" id="PS50082">
    <property type="entry name" value="WD_REPEATS_2"/>
    <property type="match status" value="1"/>
</dbReference>
<dbReference type="AlphaFoldDB" id="A0A1E3QQ38"/>
<feature type="region of interest" description="Disordered" evidence="4">
    <location>
        <begin position="1"/>
        <end position="44"/>
    </location>
</feature>
<dbReference type="SMART" id="SM00320">
    <property type="entry name" value="WD40"/>
    <property type="match status" value="7"/>
</dbReference>
<feature type="compositionally biased region" description="Acidic residues" evidence="4">
    <location>
        <begin position="33"/>
        <end position="44"/>
    </location>
</feature>
<sequence length="425" mass="46517">MSEESTHIVSSNGQDDYIEATEVAEEVAPITDDAPEPVDDDSDAEMVDEDEAGEYDAEGNLTIDMSNNSWGYFDQHSDSIFTVFTHPTLPLAVTGGGDNTAYMWTTHKQPPQMVTELKGHKESVICGGFTFDGEFAVTGDMNGKILIHQLAKKGQQWQLFAELEEVEEVCWIVTHPTQPVFAFGAADGSVWVYQITPQLEQIMSGFSHQDVCNGGRFVNVEDLDSLTLVTISEDGSIVSWNCFTAQTNYKIGPTELKGTSPPWVSISLHNSQNNIMAVGSRDGQLAIVNSTNGTILTFFKVIVLKEDQDESEASIEALSWCDVQPIITVGLVSGDVMLLDTKTWRARRTISVDDTITKLQFVANSPLLIGSSMNGKIYKWDSRTGEELFVGVGHNMGILDFAVIEGGKKLLTAGDEGVSLVFYNE</sequence>
<evidence type="ECO:0000313" key="5">
    <source>
        <dbReference type="EMBL" id="ODQ79758.1"/>
    </source>
</evidence>
<evidence type="ECO:0000256" key="2">
    <source>
        <dbReference type="ARBA" id="ARBA00022737"/>
    </source>
</evidence>
<dbReference type="SUPFAM" id="SSF50978">
    <property type="entry name" value="WD40 repeat-like"/>
    <property type="match status" value="1"/>
</dbReference>
<dbReference type="EMBL" id="KV454431">
    <property type="protein sequence ID" value="ODQ79758.1"/>
    <property type="molecule type" value="Genomic_DNA"/>
</dbReference>
<keyword evidence="6" id="KW-1185">Reference proteome</keyword>
<protein>
    <submittedName>
        <fullName evidence="5">Uncharacterized protein</fullName>
    </submittedName>
</protein>
<evidence type="ECO:0000256" key="4">
    <source>
        <dbReference type="SAM" id="MobiDB-lite"/>
    </source>
</evidence>
<dbReference type="InterPro" id="IPR051179">
    <property type="entry name" value="WD_repeat_multifunction"/>
</dbReference>
<dbReference type="PANTHER" id="PTHR19857:SF8">
    <property type="entry name" value="ANGIO-ASSOCIATED MIGRATORY CELL PROTEIN"/>
    <property type="match status" value="1"/>
</dbReference>
<proteinExistence type="predicted"/>
<dbReference type="OrthoDB" id="10261640at2759"/>
<dbReference type="GeneID" id="30148323"/>
<keyword evidence="2" id="KW-0677">Repeat</keyword>
<organism evidence="5 6">
    <name type="scientific">Babjeviella inositovora NRRL Y-12698</name>
    <dbReference type="NCBI Taxonomy" id="984486"/>
    <lineage>
        <taxon>Eukaryota</taxon>
        <taxon>Fungi</taxon>
        <taxon>Dikarya</taxon>
        <taxon>Ascomycota</taxon>
        <taxon>Saccharomycotina</taxon>
        <taxon>Pichiomycetes</taxon>
        <taxon>Serinales incertae sedis</taxon>
        <taxon>Babjeviella</taxon>
    </lineage>
</organism>
<dbReference type="Pfam" id="PF00400">
    <property type="entry name" value="WD40"/>
    <property type="match status" value="2"/>
</dbReference>
<dbReference type="STRING" id="984486.A0A1E3QQ38"/>
<evidence type="ECO:0000256" key="1">
    <source>
        <dbReference type="ARBA" id="ARBA00022574"/>
    </source>
</evidence>
<dbReference type="InterPro" id="IPR015943">
    <property type="entry name" value="WD40/YVTN_repeat-like_dom_sf"/>
</dbReference>
<accession>A0A1E3QQ38</accession>
<dbReference type="GO" id="GO:0051082">
    <property type="term" value="F:unfolded protein binding"/>
    <property type="evidence" value="ECO:0007669"/>
    <property type="project" value="EnsemblFungi"/>
</dbReference>
<feature type="repeat" description="WD" evidence="3">
    <location>
        <begin position="73"/>
        <end position="104"/>
    </location>
</feature>
<dbReference type="GO" id="GO:0005829">
    <property type="term" value="C:cytosol"/>
    <property type="evidence" value="ECO:0007669"/>
    <property type="project" value="EnsemblFungi"/>
</dbReference>
<evidence type="ECO:0000313" key="6">
    <source>
        <dbReference type="Proteomes" id="UP000094336"/>
    </source>
</evidence>
<dbReference type="InterPro" id="IPR001680">
    <property type="entry name" value="WD40_rpt"/>
</dbReference>
<feature type="compositionally biased region" description="Acidic residues" evidence="4">
    <location>
        <begin position="16"/>
        <end position="25"/>
    </location>
</feature>
<keyword evidence="1 3" id="KW-0853">WD repeat</keyword>